<dbReference type="InterPro" id="IPR006566">
    <property type="entry name" value="FBD"/>
</dbReference>
<reference evidence="2 4" key="1">
    <citation type="submission" date="2020-01" db="EMBL/GenBank/DDBJ databases">
        <authorList>
            <person name="Mishra B."/>
        </authorList>
    </citation>
    <scope>NUCLEOTIDE SEQUENCE [LARGE SCALE GENOMIC DNA]</scope>
</reference>
<dbReference type="InterPro" id="IPR036047">
    <property type="entry name" value="F-box-like_dom_sf"/>
</dbReference>
<dbReference type="PROSITE" id="PS50181">
    <property type="entry name" value="FBOX"/>
    <property type="match status" value="1"/>
</dbReference>
<dbReference type="Pfam" id="PF00646">
    <property type="entry name" value="F-box"/>
    <property type="match status" value="1"/>
</dbReference>
<dbReference type="InterPro" id="IPR050232">
    <property type="entry name" value="FBL13/AtMIF1-like"/>
</dbReference>
<dbReference type="InterPro" id="IPR001810">
    <property type="entry name" value="F-box_dom"/>
</dbReference>
<keyword evidence="4" id="KW-1185">Reference proteome</keyword>
<dbReference type="CDD" id="cd22160">
    <property type="entry name" value="F-box_AtFBL13-like"/>
    <property type="match status" value="1"/>
</dbReference>
<dbReference type="EMBL" id="CACVBM020001851">
    <property type="protein sequence ID" value="CAA7061066.1"/>
    <property type="molecule type" value="Genomic_DNA"/>
</dbReference>
<sequence length="465" mass="53789">MEERKAKGIRPAGGDMISKLPDALISQILMYLPTKEAVRTSVLSSRWKSLWLLISELDLDSFEFPDYNAFASFIDKFLAFSREEESCVHKLKLLIMKRKRDQACVRRWIDFVATRRVKHLDVGYRYVSRKRFEVVPMSLFICETLLSLRLNRVLIGSFESVSLPRLKTLCLDNNAYANDTGLESLISSCPVLEDLSIFRRLDDNVKVLRVHSQTITSLKLGFDRGGDHGFFVFDWDSLWLFVDAPRLKYLTFEQELAPNKVISNLGSLVKVCFVDIVRITYSFKDFNLSELQMVRNFFNGVSRVREMVISQDMMEIMFHYMELETFPQFCNLSCLEAKVCLRRVKLLEILPTLLESFPSLKSIVLDVTHNMDDTPPITVSFVPHCLLSSLEFVEIKSRYEAEFVLMELARYFAENSVILKKLVMSWERSKLKEDDVLRDLLALSWRSSTCQIEVSGPHKRLVGAS</sequence>
<dbReference type="Proteomes" id="UP000467841">
    <property type="component" value="Unassembled WGS sequence"/>
</dbReference>
<dbReference type="AlphaFoldDB" id="A0A6D2ICG2"/>
<dbReference type="Gene3D" id="1.20.1280.50">
    <property type="match status" value="1"/>
</dbReference>
<dbReference type="OrthoDB" id="1105990at2759"/>
<dbReference type="InterPro" id="IPR053781">
    <property type="entry name" value="F-box_AtFBL13-like"/>
</dbReference>
<evidence type="ECO:0000259" key="1">
    <source>
        <dbReference type="PROSITE" id="PS50181"/>
    </source>
</evidence>
<dbReference type="SUPFAM" id="SSF52047">
    <property type="entry name" value="RNI-like"/>
    <property type="match status" value="1"/>
</dbReference>
<organism evidence="2 4">
    <name type="scientific">Microthlaspi erraticum</name>
    <dbReference type="NCBI Taxonomy" id="1685480"/>
    <lineage>
        <taxon>Eukaryota</taxon>
        <taxon>Viridiplantae</taxon>
        <taxon>Streptophyta</taxon>
        <taxon>Embryophyta</taxon>
        <taxon>Tracheophyta</taxon>
        <taxon>Spermatophyta</taxon>
        <taxon>Magnoliopsida</taxon>
        <taxon>eudicotyledons</taxon>
        <taxon>Gunneridae</taxon>
        <taxon>Pentapetalae</taxon>
        <taxon>rosids</taxon>
        <taxon>malvids</taxon>
        <taxon>Brassicales</taxon>
        <taxon>Brassicaceae</taxon>
        <taxon>Coluteocarpeae</taxon>
        <taxon>Microthlaspi</taxon>
    </lineage>
</organism>
<dbReference type="Gene3D" id="3.80.10.10">
    <property type="entry name" value="Ribonuclease Inhibitor"/>
    <property type="match status" value="1"/>
</dbReference>
<proteinExistence type="predicted"/>
<dbReference type="SUPFAM" id="SSF81383">
    <property type="entry name" value="F-box domain"/>
    <property type="match status" value="1"/>
</dbReference>
<dbReference type="SMART" id="SM00579">
    <property type="entry name" value="FBD"/>
    <property type="match status" value="1"/>
</dbReference>
<gene>
    <name evidence="2" type="ORF">MERR_LOCUS14927</name>
    <name evidence="3" type="ORF">MERR_LOCUS48302</name>
</gene>
<evidence type="ECO:0000313" key="4">
    <source>
        <dbReference type="Proteomes" id="UP000467841"/>
    </source>
</evidence>
<dbReference type="PANTHER" id="PTHR31900">
    <property type="entry name" value="F-BOX/RNI SUPERFAMILY PROTEIN-RELATED"/>
    <property type="match status" value="1"/>
</dbReference>
<evidence type="ECO:0000313" key="2">
    <source>
        <dbReference type="EMBL" id="CAA7027692.1"/>
    </source>
</evidence>
<dbReference type="Pfam" id="PF08387">
    <property type="entry name" value="FBD"/>
    <property type="match status" value="1"/>
</dbReference>
<accession>A0A6D2ICG2</accession>
<dbReference type="Pfam" id="PF24758">
    <property type="entry name" value="LRR_At5g56370"/>
    <property type="match status" value="1"/>
</dbReference>
<name>A0A6D2ICG2_9BRAS</name>
<evidence type="ECO:0000313" key="3">
    <source>
        <dbReference type="EMBL" id="CAA7061066.1"/>
    </source>
</evidence>
<dbReference type="EMBL" id="CACVBM020001060">
    <property type="protein sequence ID" value="CAA7027692.1"/>
    <property type="molecule type" value="Genomic_DNA"/>
</dbReference>
<dbReference type="PANTHER" id="PTHR31900:SF25">
    <property type="entry name" value="FBD DOMAIN-CONTAINING PROTEIN"/>
    <property type="match status" value="1"/>
</dbReference>
<dbReference type="InterPro" id="IPR055411">
    <property type="entry name" value="LRR_FXL15/At3g58940/PEG3-like"/>
</dbReference>
<protein>
    <recommendedName>
        <fullName evidence="1">F-box domain-containing protein</fullName>
    </recommendedName>
</protein>
<feature type="domain" description="F-box" evidence="1">
    <location>
        <begin position="14"/>
        <end position="50"/>
    </location>
</feature>
<dbReference type="InterPro" id="IPR032675">
    <property type="entry name" value="LRR_dom_sf"/>
</dbReference>